<dbReference type="OrthoDB" id="10424227at2759"/>
<dbReference type="AlphaFoldDB" id="A0A4U8UU26"/>
<dbReference type="EMBL" id="AZBU02000001">
    <property type="protein sequence ID" value="TMS36842.1"/>
    <property type="molecule type" value="Genomic_DNA"/>
</dbReference>
<proteinExistence type="predicted"/>
<evidence type="ECO:0000313" key="2">
    <source>
        <dbReference type="EMBL" id="TMS36842.1"/>
    </source>
</evidence>
<keyword evidence="3" id="KW-1185">Reference proteome</keyword>
<protein>
    <submittedName>
        <fullName evidence="2">Uncharacterized protein</fullName>
    </submittedName>
</protein>
<evidence type="ECO:0000256" key="1">
    <source>
        <dbReference type="SAM" id="Phobius"/>
    </source>
</evidence>
<keyword evidence="1" id="KW-0472">Membrane</keyword>
<reference evidence="2 3" key="1">
    <citation type="journal article" date="2015" name="Genome Biol.">
        <title>Comparative genomics of Steinernema reveals deeply conserved gene regulatory networks.</title>
        <authorList>
            <person name="Dillman A.R."/>
            <person name="Macchietto M."/>
            <person name="Porter C.F."/>
            <person name="Rogers A."/>
            <person name="Williams B."/>
            <person name="Antoshechkin I."/>
            <person name="Lee M.M."/>
            <person name="Goodwin Z."/>
            <person name="Lu X."/>
            <person name="Lewis E.E."/>
            <person name="Goodrich-Blair H."/>
            <person name="Stock S.P."/>
            <person name="Adams B.J."/>
            <person name="Sternberg P.W."/>
            <person name="Mortazavi A."/>
        </authorList>
    </citation>
    <scope>NUCLEOTIDE SEQUENCE [LARGE SCALE GENOMIC DNA]</scope>
    <source>
        <strain evidence="2 3">ALL</strain>
    </source>
</reference>
<accession>A0A4U8UU26</accession>
<evidence type="ECO:0000313" key="3">
    <source>
        <dbReference type="Proteomes" id="UP000298663"/>
    </source>
</evidence>
<reference evidence="2 3" key="2">
    <citation type="journal article" date="2019" name="G3 (Bethesda)">
        <title>Hybrid Assembly of the Genome of the Entomopathogenic Nematode Steinernema carpocapsae Identifies the X-Chromosome.</title>
        <authorList>
            <person name="Serra L."/>
            <person name="Macchietto M."/>
            <person name="Macias-Munoz A."/>
            <person name="McGill C.J."/>
            <person name="Rodriguez I.M."/>
            <person name="Rodriguez B."/>
            <person name="Murad R."/>
            <person name="Mortazavi A."/>
        </authorList>
    </citation>
    <scope>NUCLEOTIDE SEQUENCE [LARGE SCALE GENOMIC DNA]</scope>
    <source>
        <strain evidence="2 3">ALL</strain>
    </source>
</reference>
<keyword evidence="1" id="KW-1133">Transmembrane helix</keyword>
<organism evidence="2 3">
    <name type="scientific">Steinernema carpocapsae</name>
    <name type="common">Entomopathogenic nematode</name>
    <dbReference type="NCBI Taxonomy" id="34508"/>
    <lineage>
        <taxon>Eukaryota</taxon>
        <taxon>Metazoa</taxon>
        <taxon>Ecdysozoa</taxon>
        <taxon>Nematoda</taxon>
        <taxon>Chromadorea</taxon>
        <taxon>Rhabditida</taxon>
        <taxon>Tylenchina</taxon>
        <taxon>Panagrolaimomorpha</taxon>
        <taxon>Strongyloidoidea</taxon>
        <taxon>Steinernematidae</taxon>
        <taxon>Steinernema</taxon>
    </lineage>
</organism>
<sequence>MSVFCPSKFLRTPTGLEPVTFRAEVWYTSQYHTYPAKCSNLIRSEDIEDLKRSKPKMNAVFCGLLLVALVGTFCFADLQTGSERRPLLMKILRRSPKSIAARFPTSKMVGSFNEDDWREEYASAMRRFIDNQTAKRYYYNARVG</sequence>
<name>A0A4U8UU26_STECR</name>
<gene>
    <name evidence="2" type="ORF">L596_003918</name>
</gene>
<keyword evidence="1" id="KW-0812">Transmembrane</keyword>
<dbReference type="Proteomes" id="UP000298663">
    <property type="component" value="Unassembled WGS sequence"/>
</dbReference>
<feature type="transmembrane region" description="Helical" evidence="1">
    <location>
        <begin position="58"/>
        <end position="78"/>
    </location>
</feature>
<comment type="caution">
    <text evidence="2">The sequence shown here is derived from an EMBL/GenBank/DDBJ whole genome shotgun (WGS) entry which is preliminary data.</text>
</comment>